<feature type="coiled-coil region" evidence="1">
    <location>
        <begin position="11"/>
        <end position="51"/>
    </location>
</feature>
<keyword evidence="3" id="KW-0808">Transferase</keyword>
<proteinExistence type="predicted"/>
<reference evidence="4" key="1">
    <citation type="submission" date="2016-10" db="EMBL/GenBank/DDBJ databases">
        <authorList>
            <person name="Varghese N."/>
            <person name="Submissions S."/>
        </authorList>
    </citation>
    <scope>NUCLEOTIDE SEQUENCE [LARGE SCALE GENOMIC DNA]</scope>
    <source>
        <strain evidence="4">S1b</strain>
    </source>
</reference>
<keyword evidence="1" id="KW-0175">Coiled coil</keyword>
<dbReference type="AlphaFoldDB" id="A0A1H9P8P3"/>
<keyword evidence="3" id="KW-0489">Methyltransferase</keyword>
<dbReference type="InterPro" id="IPR000241">
    <property type="entry name" value="RlmKL-like_Mtase"/>
</dbReference>
<evidence type="ECO:0000313" key="3">
    <source>
        <dbReference type="EMBL" id="SER44572.1"/>
    </source>
</evidence>
<dbReference type="Proteomes" id="UP000182471">
    <property type="component" value="Unassembled WGS sequence"/>
</dbReference>
<evidence type="ECO:0000259" key="2">
    <source>
        <dbReference type="Pfam" id="PF01170"/>
    </source>
</evidence>
<accession>A0A1H9P8P3</accession>
<sequence>MENTYKKLLEKENVRENLSSLRKFVKEEENKEHLKELINNIEDITQFLKDEDPKSRKNAALLLGDLELQEAKDAIYDAYVKEQILFVKSHYLVALNKLNVEDKIPDLIDILDAKLHEQVEPENEKHINNEIAALRKIIIRYQGITRHKFVVKEDKTKVVLTCNRGVRSILKQTLGNVRTGIHPLGVLAETTDLGELLENRTYREVLFPLGLKSLLPEDPKEAAIMLWESGIYDFINKYHEGPEDYYFRVELRNQMNVDERGQFIRKFGTELEKLSKNRLVNSSSDYEIEIRLIGTAEGKYYPSCKFYTLKDRRFDYRKNSISTSIHPSTAALVMKIAERYLKNEAQILDPFCGVGTMLIERTKNVFAREMYGIDVYGQAIEFARENAFLAKERINFINRNYFDFRHDYLFDEIITNMPARTQRVTRRDLDFLYGKFLEKSREVLTRNGIIVMYTNEIGLLKKHLRFHREYRLLQDVPMQDRSDYHVVVLAVVM</sequence>
<dbReference type="InterPro" id="IPR029063">
    <property type="entry name" value="SAM-dependent_MTases_sf"/>
</dbReference>
<dbReference type="GO" id="GO:0030488">
    <property type="term" value="P:tRNA methylation"/>
    <property type="evidence" value="ECO:0007669"/>
    <property type="project" value="TreeGrafter"/>
</dbReference>
<dbReference type="Gene3D" id="3.40.50.150">
    <property type="entry name" value="Vaccinia Virus protein VP39"/>
    <property type="match status" value="1"/>
</dbReference>
<dbReference type="RefSeq" id="WP_083383421.1">
    <property type="nucleotide sequence ID" value="NZ_FOGW01000004.1"/>
</dbReference>
<dbReference type="EMBL" id="FOGW01000004">
    <property type="protein sequence ID" value="SER44572.1"/>
    <property type="molecule type" value="Genomic_DNA"/>
</dbReference>
<dbReference type="InterPro" id="IPR011989">
    <property type="entry name" value="ARM-like"/>
</dbReference>
<evidence type="ECO:0000256" key="1">
    <source>
        <dbReference type="SAM" id="Coils"/>
    </source>
</evidence>
<organism evidence="3 4">
    <name type="scientific">Lachnobacterium bovis</name>
    <dbReference type="NCBI Taxonomy" id="140626"/>
    <lineage>
        <taxon>Bacteria</taxon>
        <taxon>Bacillati</taxon>
        <taxon>Bacillota</taxon>
        <taxon>Clostridia</taxon>
        <taxon>Lachnospirales</taxon>
        <taxon>Lachnospiraceae</taxon>
        <taxon>Lachnobacterium</taxon>
    </lineage>
</organism>
<feature type="domain" description="Ribosomal RNA large subunit methyltransferase K/L-like methyltransferase" evidence="2">
    <location>
        <begin position="316"/>
        <end position="464"/>
    </location>
</feature>
<keyword evidence="4" id="KW-1185">Reference proteome</keyword>
<protein>
    <submittedName>
        <fullName evidence="3">Putative RNA methylase family UPF0020</fullName>
    </submittedName>
</protein>
<dbReference type="GO" id="GO:0016423">
    <property type="term" value="F:tRNA (guanine) methyltransferase activity"/>
    <property type="evidence" value="ECO:0007669"/>
    <property type="project" value="TreeGrafter"/>
</dbReference>
<dbReference type="Gene3D" id="1.25.10.10">
    <property type="entry name" value="Leucine-rich Repeat Variant"/>
    <property type="match status" value="1"/>
</dbReference>
<dbReference type="SUPFAM" id="SSF53335">
    <property type="entry name" value="S-adenosyl-L-methionine-dependent methyltransferases"/>
    <property type="match status" value="1"/>
</dbReference>
<dbReference type="PANTHER" id="PTHR14911">
    <property type="entry name" value="THUMP DOMAIN-CONTAINING"/>
    <property type="match status" value="1"/>
</dbReference>
<dbReference type="SUPFAM" id="SSF48371">
    <property type="entry name" value="ARM repeat"/>
    <property type="match status" value="1"/>
</dbReference>
<dbReference type="InterPro" id="IPR016024">
    <property type="entry name" value="ARM-type_fold"/>
</dbReference>
<dbReference type="Pfam" id="PF01170">
    <property type="entry name" value="UPF0020"/>
    <property type="match status" value="1"/>
</dbReference>
<gene>
    <name evidence="3" type="ORF">SAMN02910429_00144</name>
</gene>
<evidence type="ECO:0000313" key="4">
    <source>
        <dbReference type="Proteomes" id="UP000182471"/>
    </source>
</evidence>
<dbReference type="PANTHER" id="PTHR14911:SF13">
    <property type="entry name" value="TRNA (GUANINE(6)-N2)-METHYLTRANSFERASE THUMP3"/>
    <property type="match status" value="1"/>
</dbReference>
<dbReference type="CDD" id="cd02440">
    <property type="entry name" value="AdoMet_MTases"/>
    <property type="match status" value="1"/>
</dbReference>
<name>A0A1H9P8P3_9FIRM</name>